<sequence>MKDLQEMKRVKLFLAGLCMVVMPCVSGAQEEEAVKGLHLVGRDLGKNVLLRWAAGDYALWMAALQKGFVLERYAFDTSSLYSASAYSDSMPPPVKTLIRIPPFMEMDTSVLASKAEEDPYAALLGEAVFSPGIQFSMGDDGSGNSPWKAISDKLQEKTIRFTLANLAYDRSFPVACMGTMGYRDTSLQPGFYYLYRVFVDSTFEENDTAFYFTRLENRIPVPPLQVLEAEYGDGVVELTWRDGFDAGSFIGYFIERSEGSSPGQGRYVRLNDVPYTVLQDGRTDGISYRDSLPSNDREYVYRLVGLDLFGQETVVAMSYAGQGKDLLRAIPCIDSVYAWDASNLAIAWSFPEEQENRLEKMELYATHAPGQLPDPEHLMEGVISKKERRIFLVGISELESYSSYFYLRAIGKHGESYFSLPFFYRRIDSVPPAPPAGLAYRVDGNGRMQLSWKPSSEKDVAGYRVFLSNSQDGDPVQLTSSVLRDTVFDDTVSLRTAQYFYYRVVAEDKAGNMSDFSEALAVKNQRPRKPAPALFSLQHCRRYPDRVELVWYNGWSPYLKGFRLYHKSDTAEWSMIADFPLPESGHLEDTAAFAFKYPASTLSGMQLFNIVAYGEGKEDTAHSPYFFEAKYLPPVKMPVLDLFADRENRWVQVEWKNPKGKGIKRVYLYRSSETEPLRLLGTLMPQSGLSRQVYVDKSVKMNTYYQYRLQLEFADGSWSEYSKPYGIEY</sequence>
<dbReference type="PROSITE" id="PS50853">
    <property type="entry name" value="FN3"/>
    <property type="match status" value="1"/>
</dbReference>
<dbReference type="InterPro" id="IPR013783">
    <property type="entry name" value="Ig-like_fold"/>
</dbReference>
<organism evidence="2 3">
    <name type="scientific">Candidatus Pullibacteroides excrementavium</name>
    <dbReference type="NCBI Taxonomy" id="2840905"/>
    <lineage>
        <taxon>Bacteria</taxon>
        <taxon>Pseudomonadati</taxon>
        <taxon>Bacteroidota</taxon>
        <taxon>Bacteroidia</taxon>
        <taxon>Bacteroidales</taxon>
        <taxon>Candidatus Pullibacteroides</taxon>
    </lineage>
</organism>
<accession>A0A9D9DTQ9</accession>
<reference evidence="2" key="1">
    <citation type="submission" date="2020-10" db="EMBL/GenBank/DDBJ databases">
        <authorList>
            <person name="Gilroy R."/>
        </authorList>
    </citation>
    <scope>NUCLEOTIDE SEQUENCE</scope>
    <source>
        <strain evidence="2">2889</strain>
    </source>
</reference>
<reference evidence="2" key="2">
    <citation type="journal article" date="2021" name="PeerJ">
        <title>Extensive microbial diversity within the chicken gut microbiome revealed by metagenomics and culture.</title>
        <authorList>
            <person name="Gilroy R."/>
            <person name="Ravi A."/>
            <person name="Getino M."/>
            <person name="Pursley I."/>
            <person name="Horton D.L."/>
            <person name="Alikhan N.F."/>
            <person name="Baker D."/>
            <person name="Gharbi K."/>
            <person name="Hall N."/>
            <person name="Watson M."/>
            <person name="Adriaenssens E.M."/>
            <person name="Foster-Nyarko E."/>
            <person name="Jarju S."/>
            <person name="Secka A."/>
            <person name="Antonio M."/>
            <person name="Oren A."/>
            <person name="Chaudhuri R.R."/>
            <person name="La Ragione R."/>
            <person name="Hildebrand F."/>
            <person name="Pallen M.J."/>
        </authorList>
    </citation>
    <scope>NUCLEOTIDE SEQUENCE</scope>
    <source>
        <strain evidence="2">2889</strain>
    </source>
</reference>
<dbReference type="InterPro" id="IPR003961">
    <property type="entry name" value="FN3_dom"/>
</dbReference>
<name>A0A9D9DTQ9_9BACT</name>
<dbReference type="SMART" id="SM00060">
    <property type="entry name" value="FN3"/>
    <property type="match status" value="3"/>
</dbReference>
<evidence type="ECO:0000313" key="2">
    <source>
        <dbReference type="EMBL" id="MBO8433047.1"/>
    </source>
</evidence>
<evidence type="ECO:0000259" key="1">
    <source>
        <dbReference type="PROSITE" id="PS50853"/>
    </source>
</evidence>
<dbReference type="Gene3D" id="2.60.40.10">
    <property type="entry name" value="Immunoglobulins"/>
    <property type="match status" value="2"/>
</dbReference>
<protein>
    <submittedName>
        <fullName evidence="2">Fibronectin type III domain-containing protein</fullName>
    </submittedName>
</protein>
<dbReference type="InterPro" id="IPR036116">
    <property type="entry name" value="FN3_sf"/>
</dbReference>
<dbReference type="CDD" id="cd00063">
    <property type="entry name" value="FN3"/>
    <property type="match status" value="1"/>
</dbReference>
<dbReference type="SUPFAM" id="SSF49265">
    <property type="entry name" value="Fibronectin type III"/>
    <property type="match status" value="1"/>
</dbReference>
<comment type="caution">
    <text evidence="2">The sequence shown here is derived from an EMBL/GenBank/DDBJ whole genome shotgun (WGS) entry which is preliminary data.</text>
</comment>
<proteinExistence type="predicted"/>
<dbReference type="AlphaFoldDB" id="A0A9D9DTQ9"/>
<dbReference type="Proteomes" id="UP000823612">
    <property type="component" value="Unassembled WGS sequence"/>
</dbReference>
<dbReference type="EMBL" id="JADIMZ010000104">
    <property type="protein sequence ID" value="MBO8433047.1"/>
    <property type="molecule type" value="Genomic_DNA"/>
</dbReference>
<gene>
    <name evidence="2" type="ORF">IAB08_07120</name>
</gene>
<feature type="domain" description="Fibronectin type-III" evidence="1">
    <location>
        <begin position="431"/>
        <end position="527"/>
    </location>
</feature>
<evidence type="ECO:0000313" key="3">
    <source>
        <dbReference type="Proteomes" id="UP000823612"/>
    </source>
</evidence>